<keyword evidence="4" id="KW-1185">Reference proteome</keyword>
<organism evidence="3 5">
    <name type="scientific">Adineta ricciae</name>
    <name type="common">Rotifer</name>
    <dbReference type="NCBI Taxonomy" id="249248"/>
    <lineage>
        <taxon>Eukaryota</taxon>
        <taxon>Metazoa</taxon>
        <taxon>Spiralia</taxon>
        <taxon>Gnathifera</taxon>
        <taxon>Rotifera</taxon>
        <taxon>Eurotatoria</taxon>
        <taxon>Bdelloidea</taxon>
        <taxon>Adinetida</taxon>
        <taxon>Adinetidae</taxon>
        <taxon>Adineta</taxon>
    </lineage>
</organism>
<evidence type="ECO:0000256" key="1">
    <source>
        <dbReference type="SAM" id="SignalP"/>
    </source>
</evidence>
<dbReference type="EMBL" id="CAJNOR010000161">
    <property type="protein sequence ID" value="CAF0823128.1"/>
    <property type="molecule type" value="Genomic_DNA"/>
</dbReference>
<proteinExistence type="predicted"/>
<gene>
    <name evidence="3" type="ORF">EDS130_LOCUS22511</name>
    <name evidence="2" type="ORF">XAT740_LOCUS4065</name>
</gene>
<feature type="signal peptide" evidence="1">
    <location>
        <begin position="1"/>
        <end position="21"/>
    </location>
</feature>
<accession>A0A814SP68</accession>
<dbReference type="Proteomes" id="UP000663852">
    <property type="component" value="Unassembled WGS sequence"/>
</dbReference>
<dbReference type="AlphaFoldDB" id="A0A814SP68"/>
<feature type="chain" id="PRO_5035603739" evidence="1">
    <location>
        <begin position="22"/>
        <end position="86"/>
    </location>
</feature>
<dbReference type="OrthoDB" id="10367982at2759"/>
<reference evidence="3" key="1">
    <citation type="submission" date="2021-02" db="EMBL/GenBank/DDBJ databases">
        <authorList>
            <person name="Nowell W R."/>
        </authorList>
    </citation>
    <scope>NUCLEOTIDE SEQUENCE</scope>
</reference>
<dbReference type="EMBL" id="CAJNOJ010000118">
    <property type="protein sequence ID" value="CAF1149100.1"/>
    <property type="molecule type" value="Genomic_DNA"/>
</dbReference>
<evidence type="ECO:0000313" key="2">
    <source>
        <dbReference type="EMBL" id="CAF0823128.1"/>
    </source>
</evidence>
<protein>
    <submittedName>
        <fullName evidence="3">Uncharacterized protein</fullName>
    </submittedName>
</protein>
<keyword evidence="1" id="KW-0732">Signal</keyword>
<sequence>MRLFIVLMLLYFILMFQNTNGNGCCTCTCCRGQGCVPKQKPSFNVDGCDSVGKCNTECCQRYTQNCFPLPGPGYIDSVCNSSTVCT</sequence>
<name>A0A814SP68_ADIRI</name>
<comment type="caution">
    <text evidence="3">The sequence shown here is derived from an EMBL/GenBank/DDBJ whole genome shotgun (WGS) entry which is preliminary data.</text>
</comment>
<dbReference type="Proteomes" id="UP000663828">
    <property type="component" value="Unassembled WGS sequence"/>
</dbReference>
<evidence type="ECO:0000313" key="3">
    <source>
        <dbReference type="EMBL" id="CAF1149100.1"/>
    </source>
</evidence>
<evidence type="ECO:0000313" key="4">
    <source>
        <dbReference type="Proteomes" id="UP000663828"/>
    </source>
</evidence>
<evidence type="ECO:0000313" key="5">
    <source>
        <dbReference type="Proteomes" id="UP000663852"/>
    </source>
</evidence>